<evidence type="ECO:0000256" key="1">
    <source>
        <dbReference type="SAM" id="Phobius"/>
    </source>
</evidence>
<protein>
    <submittedName>
        <fullName evidence="2">Uncharacterized protein</fullName>
    </submittedName>
</protein>
<dbReference type="EnsemblMetazoa" id="CLYHEMT001914.1">
    <property type="protein sequence ID" value="CLYHEMP001914.1"/>
    <property type="gene ID" value="CLYHEMG001914"/>
</dbReference>
<evidence type="ECO:0000313" key="3">
    <source>
        <dbReference type="Proteomes" id="UP000594262"/>
    </source>
</evidence>
<name>A0A7M5TU37_9CNID</name>
<keyword evidence="1" id="KW-0472">Membrane</keyword>
<feature type="transmembrane region" description="Helical" evidence="1">
    <location>
        <begin position="21"/>
        <end position="43"/>
    </location>
</feature>
<dbReference type="AlphaFoldDB" id="A0A7M5TU37"/>
<feature type="transmembrane region" description="Helical" evidence="1">
    <location>
        <begin position="240"/>
        <end position="264"/>
    </location>
</feature>
<sequence length="698" mass="81565">MLIEKHIPEMSRRNRLFEKMWIPEIAFLLAVVTSDCFGVPAYLNRNLQSRRQCSTLATSGVNNVSQCPIGCFKDVDKCYKCPVLSYKDDLKDTTCHLCGTNSVNNYNHTECRCKEKHFRKVEHKQRSDKPCLDTLPKGLAFKIVDDYFLTVTWSGIQEELEVGNISYTLECLSCLPEEYFRITTRKNVISLIKPVTHKFYKVKLTTSYIDPTTHLHVIVHVTEDHVFIGSESESESDRTIIIIISVLIPCILTFLITIGLTYIAQRRRKVYFQRKLVSLKRKARPPKPPPSESCLLSQYNSRELHQEELTENEEPDYYTIKPYAVLNFKPFLEKYDMNATNKTNKSELQKMVHDEIPSKEADDLPQYVTMDGRGQKKLQNKPKDLPYRQQCLPNEYITREYLTPREQPPTQHTRPRPMSWYLREMAMNEMNYNNIQIQSRAQSGIIYEPNMYNSPNYGHHYPRPMQHMGYRGNSGYFPQMEDQVLQRHQSDLFMRRTVLENQARFNKQDIGQSVWPLGMHGRVRTQTSLDQNQDRNNSRYLQQKAAARRNFVPYPPAFYNEEDIFEEYPIIQPTPRIEQRGRSRTVMCPNEGLPERRGRSRTVMEPDEAFHDFAPRQRSRTTLAPPDPFLLIPHLMNDIPKSTVPSVPNNNNLTALDQIKLVGKYKRTESKEKLCAEDYVKLKRPHSADDINKVYGIE</sequence>
<reference evidence="2" key="1">
    <citation type="submission" date="2021-01" db="UniProtKB">
        <authorList>
            <consortium name="EnsemblMetazoa"/>
        </authorList>
    </citation>
    <scope>IDENTIFICATION</scope>
</reference>
<accession>A0A7M5TU37</accession>
<dbReference type="Proteomes" id="UP000594262">
    <property type="component" value="Unplaced"/>
</dbReference>
<evidence type="ECO:0000313" key="2">
    <source>
        <dbReference type="EnsemblMetazoa" id="CLYHEMP001914.1"/>
    </source>
</evidence>
<keyword evidence="3" id="KW-1185">Reference proteome</keyword>
<keyword evidence="1" id="KW-0812">Transmembrane</keyword>
<proteinExistence type="predicted"/>
<organism evidence="2 3">
    <name type="scientific">Clytia hemisphaerica</name>
    <dbReference type="NCBI Taxonomy" id="252671"/>
    <lineage>
        <taxon>Eukaryota</taxon>
        <taxon>Metazoa</taxon>
        <taxon>Cnidaria</taxon>
        <taxon>Hydrozoa</taxon>
        <taxon>Hydroidolina</taxon>
        <taxon>Leptothecata</taxon>
        <taxon>Obeliida</taxon>
        <taxon>Clytiidae</taxon>
        <taxon>Clytia</taxon>
    </lineage>
</organism>
<keyword evidence="1" id="KW-1133">Transmembrane helix</keyword>